<organism evidence="1 2">
    <name type="scientific">Amniculicola lignicola CBS 123094</name>
    <dbReference type="NCBI Taxonomy" id="1392246"/>
    <lineage>
        <taxon>Eukaryota</taxon>
        <taxon>Fungi</taxon>
        <taxon>Dikarya</taxon>
        <taxon>Ascomycota</taxon>
        <taxon>Pezizomycotina</taxon>
        <taxon>Dothideomycetes</taxon>
        <taxon>Pleosporomycetidae</taxon>
        <taxon>Pleosporales</taxon>
        <taxon>Amniculicolaceae</taxon>
        <taxon>Amniculicola</taxon>
    </lineage>
</organism>
<dbReference type="AlphaFoldDB" id="A0A6A5WT61"/>
<accession>A0A6A5WT61</accession>
<protein>
    <submittedName>
        <fullName evidence="1">Uncharacterized protein</fullName>
    </submittedName>
</protein>
<gene>
    <name evidence="1" type="ORF">P154DRAFT_574203</name>
</gene>
<dbReference type="EMBL" id="ML977578">
    <property type="protein sequence ID" value="KAF2002255.1"/>
    <property type="molecule type" value="Genomic_DNA"/>
</dbReference>
<name>A0A6A5WT61_9PLEO</name>
<proteinExistence type="predicted"/>
<evidence type="ECO:0000313" key="1">
    <source>
        <dbReference type="EMBL" id="KAF2002255.1"/>
    </source>
</evidence>
<sequence length="364" mass="42627">MDEVATTEGLLLGDSTGENTYDQSAAPDFFLDEEIKRREEELRKTLVKQHVLKKLRVHILSSRRVLLTKTFFSHEVVHDLNMPILALQKQIKNVRGLQGLQKMLLENDSRKFEVESNITALANAWAKSFSLGFAAAFHHKMPQEIRDMVYEYLFHTNFSESDYSENGPTKTPYVRYYSEPEFVGEDFAREFVRYYYEHREFEYEHDTEFVMEPEQDLYGLGVIPRDHIRNVIIDVDASLFGVWEIYSSCFEPLRSLRSPHLRIIFNILLNNDEGEDSEEVLNDRFLAAMRFLTSIPQRDRINLLLSSFIPLHFPTPFDLCKSFEHGMTRKWWYTLPGAALGRSFIVEMSNGNWNDSVRFDSFEA</sequence>
<dbReference type="OrthoDB" id="3787196at2759"/>
<dbReference type="Proteomes" id="UP000799779">
    <property type="component" value="Unassembled WGS sequence"/>
</dbReference>
<evidence type="ECO:0000313" key="2">
    <source>
        <dbReference type="Proteomes" id="UP000799779"/>
    </source>
</evidence>
<reference evidence="1" key="1">
    <citation type="journal article" date="2020" name="Stud. Mycol.">
        <title>101 Dothideomycetes genomes: a test case for predicting lifestyles and emergence of pathogens.</title>
        <authorList>
            <person name="Haridas S."/>
            <person name="Albert R."/>
            <person name="Binder M."/>
            <person name="Bloem J."/>
            <person name="Labutti K."/>
            <person name="Salamov A."/>
            <person name="Andreopoulos B."/>
            <person name="Baker S."/>
            <person name="Barry K."/>
            <person name="Bills G."/>
            <person name="Bluhm B."/>
            <person name="Cannon C."/>
            <person name="Castanera R."/>
            <person name="Culley D."/>
            <person name="Daum C."/>
            <person name="Ezra D."/>
            <person name="Gonzalez J."/>
            <person name="Henrissat B."/>
            <person name="Kuo A."/>
            <person name="Liang C."/>
            <person name="Lipzen A."/>
            <person name="Lutzoni F."/>
            <person name="Magnuson J."/>
            <person name="Mondo S."/>
            <person name="Nolan M."/>
            <person name="Ohm R."/>
            <person name="Pangilinan J."/>
            <person name="Park H.-J."/>
            <person name="Ramirez L."/>
            <person name="Alfaro M."/>
            <person name="Sun H."/>
            <person name="Tritt A."/>
            <person name="Yoshinaga Y."/>
            <person name="Zwiers L.-H."/>
            <person name="Turgeon B."/>
            <person name="Goodwin S."/>
            <person name="Spatafora J."/>
            <person name="Crous P."/>
            <person name="Grigoriev I."/>
        </authorList>
    </citation>
    <scope>NUCLEOTIDE SEQUENCE</scope>
    <source>
        <strain evidence="1">CBS 123094</strain>
    </source>
</reference>
<keyword evidence="2" id="KW-1185">Reference proteome</keyword>